<dbReference type="RefSeq" id="WP_141197444.1">
    <property type="nucleotide sequence ID" value="NZ_CP041186.1"/>
</dbReference>
<dbReference type="EMBL" id="CP041186">
    <property type="protein sequence ID" value="QDG50954.1"/>
    <property type="molecule type" value="Genomic_DNA"/>
</dbReference>
<name>A0A4Y6PRI3_PERCE</name>
<organism evidence="3 4">
    <name type="scientific">Persicimonas caeni</name>
    <dbReference type="NCBI Taxonomy" id="2292766"/>
    <lineage>
        <taxon>Bacteria</taxon>
        <taxon>Deltaproteobacteria</taxon>
        <taxon>Bradymonadales</taxon>
        <taxon>Bradymonadaceae</taxon>
        <taxon>Persicimonas</taxon>
    </lineage>
</organism>
<dbReference type="AlphaFoldDB" id="A0A4Y6PRI3"/>
<feature type="compositionally biased region" description="Low complexity" evidence="1">
    <location>
        <begin position="46"/>
        <end position="55"/>
    </location>
</feature>
<feature type="chain" id="PRO_5030106307" evidence="2">
    <location>
        <begin position="25"/>
        <end position="685"/>
    </location>
</feature>
<evidence type="ECO:0000313" key="4">
    <source>
        <dbReference type="Proteomes" id="UP000315995"/>
    </source>
</evidence>
<keyword evidence="2" id="KW-0732">Signal</keyword>
<dbReference type="PROSITE" id="PS51257">
    <property type="entry name" value="PROKAR_LIPOPROTEIN"/>
    <property type="match status" value="1"/>
</dbReference>
<protein>
    <submittedName>
        <fullName evidence="3">VWA domain-containing protein</fullName>
    </submittedName>
</protein>
<sequence>MRTHVVHLATISMLALLVGCSDDAQPNQTDADGGDTWEVDGALDASDTADAPADADPSDAPDVTDAEADADTDADTDQCGDDPTADCDYDGLLDCEEELLGTEVCNPDTDLDGLTDLQERLRGTDPNDPDTDDDGLDDGFEVDIGLDPTKPDTFGDGTIDSDRWVATACESPQSEPLAVYVSQPVTSDDPDVDGRNFGDWRLALPPAVSEFADLSIDGLEVDANGLPVNRKDAAVYASQHVAGFLLSYTPSASSPDPSATVDGFRTALAGLGTLDDAQIGTSFRTHDHQLASIGRFRLSSTAPRSTDAFRNDVLFALAPFGVDEVSGLPQAASGQHTAFDVQIAAIEREHHSGEHQTLVTAAVAPSSLYDAEARVRRRMKDLTDATGVAEITDGRSTRCWLFAPRERPQTDFYWVVDHSSSMDDDYAQLRTSAEKLFDDLAHVDIDYRMGVTTMEGARGGRLTNAGWTTDEASFLAALDSVTVAPSAEPSRGLEAAREGLEFMNGQASSPPPPDEKLRPDAQVVTIFATDNEAYTFEQTDLDSTAGQQALSDYEDFFRSTSYVYALVGDGSQCGAADGASYRRLSQATGGAHHSLCSTPNFLGELIVDAAGGREVFRLPNTPISSSLRVYVDGRWVPRSRQDGFEYFPSSNAIAFFGEYVPEIKESGEPEFVAVHYDHFRDRTHP</sequence>
<dbReference type="Proteomes" id="UP000315995">
    <property type="component" value="Chromosome"/>
</dbReference>
<accession>A0A4Y6PRI3</accession>
<gene>
    <name evidence="3" type="ORF">FIV42_09470</name>
</gene>
<reference evidence="3 4" key="1">
    <citation type="submission" date="2019-06" db="EMBL/GenBank/DDBJ databases">
        <title>Persicimonas caeni gen. nov., sp. nov., a predatory bacterium isolated from solar saltern.</title>
        <authorList>
            <person name="Wang S."/>
        </authorList>
    </citation>
    <scope>NUCLEOTIDE SEQUENCE [LARGE SCALE GENOMIC DNA]</scope>
    <source>
        <strain evidence="3 4">YN101</strain>
    </source>
</reference>
<dbReference type="InterPro" id="IPR036465">
    <property type="entry name" value="vWFA_dom_sf"/>
</dbReference>
<proteinExistence type="predicted"/>
<keyword evidence="4" id="KW-1185">Reference proteome</keyword>
<dbReference type="OrthoDB" id="5480389at2"/>
<dbReference type="SUPFAM" id="SSF53300">
    <property type="entry name" value="vWA-like"/>
    <property type="match status" value="1"/>
</dbReference>
<feature type="region of interest" description="Disordered" evidence="1">
    <location>
        <begin position="46"/>
        <end position="83"/>
    </location>
</feature>
<feature type="signal peptide" evidence="2">
    <location>
        <begin position="1"/>
        <end position="24"/>
    </location>
</feature>
<accession>A0A5B8Y2I6</accession>
<dbReference type="Gene3D" id="3.40.50.410">
    <property type="entry name" value="von Willebrand factor, type A domain"/>
    <property type="match status" value="1"/>
</dbReference>
<feature type="compositionally biased region" description="Acidic residues" evidence="1">
    <location>
        <begin position="56"/>
        <end position="83"/>
    </location>
</feature>
<evidence type="ECO:0000256" key="2">
    <source>
        <dbReference type="SAM" id="SignalP"/>
    </source>
</evidence>
<evidence type="ECO:0000256" key="1">
    <source>
        <dbReference type="SAM" id="MobiDB-lite"/>
    </source>
</evidence>
<evidence type="ECO:0000313" key="3">
    <source>
        <dbReference type="EMBL" id="QDG50954.1"/>
    </source>
</evidence>